<dbReference type="CDD" id="cd07516">
    <property type="entry name" value="HAD_Pase"/>
    <property type="match status" value="1"/>
</dbReference>
<dbReference type="GO" id="GO:0016791">
    <property type="term" value="F:phosphatase activity"/>
    <property type="evidence" value="ECO:0007669"/>
    <property type="project" value="TreeGrafter"/>
</dbReference>
<comment type="caution">
    <text evidence="1">The sequence shown here is derived from an EMBL/GenBank/DDBJ whole genome shotgun (WGS) entry which is preliminary data.</text>
</comment>
<dbReference type="SFLD" id="SFLDG01140">
    <property type="entry name" value="C2.B:_Phosphomannomutase_and_P"/>
    <property type="match status" value="1"/>
</dbReference>
<name>A0A4R2NKL7_9BACL</name>
<keyword evidence="2" id="KW-1185">Reference proteome</keyword>
<dbReference type="InterPro" id="IPR023214">
    <property type="entry name" value="HAD_sf"/>
</dbReference>
<dbReference type="PROSITE" id="PS01229">
    <property type="entry name" value="COF_2"/>
    <property type="match status" value="1"/>
</dbReference>
<dbReference type="Gene3D" id="3.40.50.1000">
    <property type="entry name" value="HAD superfamily/HAD-like"/>
    <property type="match status" value="1"/>
</dbReference>
<reference evidence="1 2" key="1">
    <citation type="submission" date="2019-03" db="EMBL/GenBank/DDBJ databases">
        <title>Genomic Encyclopedia of Type Strains, Phase IV (KMG-IV): sequencing the most valuable type-strain genomes for metagenomic binning, comparative biology and taxonomic classification.</title>
        <authorList>
            <person name="Goeker M."/>
        </authorList>
    </citation>
    <scope>NUCLEOTIDE SEQUENCE [LARGE SCALE GENOMIC DNA]</scope>
    <source>
        <strain evidence="1 2">DSM 19377</strain>
    </source>
</reference>
<protein>
    <recommendedName>
        <fullName evidence="3">Phosphoglycolate phosphatase</fullName>
    </recommendedName>
</protein>
<dbReference type="RefSeq" id="WP_132747671.1">
    <property type="nucleotide sequence ID" value="NZ_SLXK01000039.1"/>
</dbReference>
<organism evidence="1 2">
    <name type="scientific">Scopulibacillus darangshiensis</name>
    <dbReference type="NCBI Taxonomy" id="442528"/>
    <lineage>
        <taxon>Bacteria</taxon>
        <taxon>Bacillati</taxon>
        <taxon>Bacillota</taxon>
        <taxon>Bacilli</taxon>
        <taxon>Bacillales</taxon>
        <taxon>Sporolactobacillaceae</taxon>
        <taxon>Scopulibacillus</taxon>
    </lineage>
</organism>
<evidence type="ECO:0000313" key="2">
    <source>
        <dbReference type="Proteomes" id="UP000295416"/>
    </source>
</evidence>
<dbReference type="SFLD" id="SFLDS00003">
    <property type="entry name" value="Haloacid_Dehalogenase"/>
    <property type="match status" value="1"/>
</dbReference>
<dbReference type="NCBIfam" id="TIGR01484">
    <property type="entry name" value="HAD-SF-IIB"/>
    <property type="match status" value="1"/>
</dbReference>
<gene>
    <name evidence="1" type="ORF">EV207_13920</name>
</gene>
<dbReference type="GO" id="GO:0000287">
    <property type="term" value="F:magnesium ion binding"/>
    <property type="evidence" value="ECO:0007669"/>
    <property type="project" value="TreeGrafter"/>
</dbReference>
<dbReference type="GO" id="GO:0005829">
    <property type="term" value="C:cytosol"/>
    <property type="evidence" value="ECO:0007669"/>
    <property type="project" value="TreeGrafter"/>
</dbReference>
<accession>A0A4R2NKL7</accession>
<dbReference type="PANTHER" id="PTHR10000">
    <property type="entry name" value="PHOSPHOSERINE PHOSPHATASE"/>
    <property type="match status" value="1"/>
</dbReference>
<dbReference type="SUPFAM" id="SSF56784">
    <property type="entry name" value="HAD-like"/>
    <property type="match status" value="1"/>
</dbReference>
<dbReference type="Gene3D" id="3.30.1240.10">
    <property type="match status" value="1"/>
</dbReference>
<dbReference type="InterPro" id="IPR036412">
    <property type="entry name" value="HAD-like_sf"/>
</dbReference>
<sequence>MPDYRLLALDLDGTTLTDKKKITRKTKKWIHRAVDAGVTVIFATGRGVQTAEQFWLELQLKAPMVLVNGAEIWEEPGQILKRHFLSGEDIERLHRLAVDEEAWFWGYSVESLTNKNKWTDEMFEREWLKFGMRHDDPASITKLRELVDSWGTLEVTRSAPINMEISAKGISKESGVRMICDHLGIQMGHVMAIGDNLNDLQLIRAAGLGIAMANADEELKQAADAVTASNNRNGVARAIKRYIF</sequence>
<dbReference type="PANTHER" id="PTHR10000:SF55">
    <property type="entry name" value="5-AMINO-6-(5-PHOSPHO-D-RIBITYLAMINO)URACIL PHOSPHATASE YCSE"/>
    <property type="match status" value="1"/>
</dbReference>
<proteinExistence type="predicted"/>
<dbReference type="Proteomes" id="UP000295416">
    <property type="component" value="Unassembled WGS sequence"/>
</dbReference>
<evidence type="ECO:0000313" key="1">
    <source>
        <dbReference type="EMBL" id="TCP21878.1"/>
    </source>
</evidence>
<dbReference type="Pfam" id="PF08282">
    <property type="entry name" value="Hydrolase_3"/>
    <property type="match status" value="1"/>
</dbReference>
<dbReference type="OrthoDB" id="9781413at2"/>
<dbReference type="AlphaFoldDB" id="A0A4R2NKL7"/>
<evidence type="ECO:0008006" key="3">
    <source>
        <dbReference type="Google" id="ProtNLM"/>
    </source>
</evidence>
<dbReference type="InterPro" id="IPR006379">
    <property type="entry name" value="HAD-SF_hydro_IIB"/>
</dbReference>
<dbReference type="EMBL" id="SLXK01000039">
    <property type="protein sequence ID" value="TCP21878.1"/>
    <property type="molecule type" value="Genomic_DNA"/>
</dbReference>